<reference evidence="2 3" key="1">
    <citation type="submission" date="2015-07" db="EMBL/GenBank/DDBJ databases">
        <title>Whole genome sequence of Herpetosiphon geysericola DSM 7119.</title>
        <authorList>
            <person name="Hemp J."/>
            <person name="Ward L.M."/>
            <person name="Pace L.A."/>
            <person name="Fischer W.W."/>
        </authorList>
    </citation>
    <scope>NUCLEOTIDE SEQUENCE [LARGE SCALE GENOMIC DNA]</scope>
    <source>
        <strain evidence="2 3">DSM 7119</strain>
    </source>
</reference>
<accession>A0A0P6Z3R9</accession>
<proteinExistence type="predicted"/>
<feature type="signal peptide" evidence="1">
    <location>
        <begin position="1"/>
        <end position="21"/>
    </location>
</feature>
<feature type="chain" id="PRO_5006134119" description="Lipoprotein" evidence="1">
    <location>
        <begin position="22"/>
        <end position="268"/>
    </location>
</feature>
<dbReference type="EMBL" id="LGKP01000003">
    <property type="protein sequence ID" value="KPL91888.1"/>
    <property type="molecule type" value="Genomic_DNA"/>
</dbReference>
<evidence type="ECO:0000313" key="2">
    <source>
        <dbReference type="EMBL" id="KPL91888.1"/>
    </source>
</evidence>
<dbReference type="OrthoDB" id="9821314at2"/>
<evidence type="ECO:0008006" key="4">
    <source>
        <dbReference type="Google" id="ProtNLM"/>
    </source>
</evidence>
<evidence type="ECO:0000256" key="1">
    <source>
        <dbReference type="SAM" id="SignalP"/>
    </source>
</evidence>
<dbReference type="PROSITE" id="PS51257">
    <property type="entry name" value="PROKAR_LIPOPROTEIN"/>
    <property type="match status" value="1"/>
</dbReference>
<keyword evidence="1" id="KW-0732">Signal</keyword>
<gene>
    <name evidence="2" type="ORF">SE18_00580</name>
</gene>
<sequence>MLRRITAIAALLILTACGGQTTPTTVPTTAGGNQTIATATPAVTGGYAYDTSAAVTILELRNEGGFVTPLYNKLLAVPQVRLYGNGELIYQYNDENGKLFWQKTTLNETQIKQLLSDVLGAEKEFCLDTPLGDPEPMISDVNVTTLTVNLADGSCSAQAYAAFSEQRSGLNADGQRRFVQFRKALAAVEALVKVKTEQYQAQGVTIYLEPAAAEELATAAEWTFKAELREGNVVTDSEAAAILEFAGQPTLVKSGDKAFRVLAVPILP</sequence>
<comment type="caution">
    <text evidence="2">The sequence shown here is derived from an EMBL/GenBank/DDBJ whole genome shotgun (WGS) entry which is preliminary data.</text>
</comment>
<name>A0A0P6Z3R9_9CHLR</name>
<dbReference type="AlphaFoldDB" id="A0A0P6Z3R9"/>
<organism evidence="2 3">
    <name type="scientific">Herpetosiphon geysericola</name>
    <dbReference type="NCBI Taxonomy" id="70996"/>
    <lineage>
        <taxon>Bacteria</taxon>
        <taxon>Bacillati</taxon>
        <taxon>Chloroflexota</taxon>
        <taxon>Chloroflexia</taxon>
        <taxon>Herpetosiphonales</taxon>
        <taxon>Herpetosiphonaceae</taxon>
        <taxon>Herpetosiphon</taxon>
    </lineage>
</organism>
<dbReference type="STRING" id="70996.SE18_00580"/>
<evidence type="ECO:0000313" key="3">
    <source>
        <dbReference type="Proteomes" id="UP000050277"/>
    </source>
</evidence>
<keyword evidence="3" id="KW-1185">Reference proteome</keyword>
<protein>
    <recommendedName>
        <fullName evidence="4">Lipoprotein</fullName>
    </recommendedName>
</protein>
<dbReference type="Proteomes" id="UP000050277">
    <property type="component" value="Unassembled WGS sequence"/>
</dbReference>
<dbReference type="RefSeq" id="WP_054532473.1">
    <property type="nucleotide sequence ID" value="NZ_LGKP01000003.1"/>
</dbReference>